<keyword evidence="2" id="KW-1185">Reference proteome</keyword>
<organism evidence="1 2">
    <name type="scientific">Pycnococcus provasolii</name>
    <dbReference type="NCBI Taxonomy" id="41880"/>
    <lineage>
        <taxon>Eukaryota</taxon>
        <taxon>Viridiplantae</taxon>
        <taxon>Chlorophyta</taxon>
        <taxon>Pseudoscourfieldiophyceae</taxon>
        <taxon>Pseudoscourfieldiales</taxon>
        <taxon>Pycnococcaceae</taxon>
        <taxon>Pycnococcus</taxon>
    </lineage>
</organism>
<dbReference type="Proteomes" id="UP000660262">
    <property type="component" value="Unassembled WGS sequence"/>
</dbReference>
<dbReference type="EMBL" id="BNJQ01000040">
    <property type="protein sequence ID" value="GHP12260.1"/>
    <property type="molecule type" value="Genomic_DNA"/>
</dbReference>
<evidence type="ECO:0000313" key="1">
    <source>
        <dbReference type="EMBL" id="GHP12260.1"/>
    </source>
</evidence>
<dbReference type="AlphaFoldDB" id="A0A830I2J2"/>
<protein>
    <submittedName>
        <fullName evidence="1">Uncharacterized protein</fullName>
    </submittedName>
</protein>
<name>A0A830I2J2_9CHLO</name>
<dbReference type="PANTHER" id="PTHR13056">
    <property type="entry name" value="VACUOLAR FUSION PROTEIN CCZ1 HOMOLOG-RELATED"/>
    <property type="match status" value="1"/>
</dbReference>
<dbReference type="OrthoDB" id="240546at2759"/>
<dbReference type="PANTHER" id="PTHR13056:SF0">
    <property type="entry name" value="VACUOLAR FUSION PROTEIN CCZ1 HOMOLOG-RELATED"/>
    <property type="match status" value="1"/>
</dbReference>
<dbReference type="InterPro" id="IPR013176">
    <property type="entry name" value="Ccz1"/>
</dbReference>
<proteinExistence type="predicted"/>
<dbReference type="GO" id="GO:0016192">
    <property type="term" value="P:vesicle-mediated transport"/>
    <property type="evidence" value="ECO:0007669"/>
    <property type="project" value="InterPro"/>
</dbReference>
<gene>
    <name evidence="1" type="ORF">PPROV_001098800</name>
</gene>
<dbReference type="GO" id="GO:0035658">
    <property type="term" value="C:Mon1-Ccz1 complex"/>
    <property type="evidence" value="ECO:0007669"/>
    <property type="project" value="InterPro"/>
</dbReference>
<accession>A0A830I2J2</accession>
<sequence>MAIQGFSKAMALSSTSLLEGSSSSSSSLEAEVEEESVPFGIQSTRQYSVIHGARTRTVVVETKTHANPEKTLVFAMCAPRSHCPEGLVSDDALKVFLNNVQESIQIAVGNISDASQQVLQLAFHAAAQEILAANKTNLTQPLSVLNNTTAALNPPATKDLHDAMRRMAIDAALSQKEGAAILIVVPGGAVSTNAGEEQTTTNTMPQTNTAEGYVLAYGSLNTPAETRAVLALLNARTKTNKATKGTTSIQPCVDSLACAPAPAWRIDSDGIAVGNTSSPPIVHVTNTSGELEAHVLLVAPLPRPARGVLLVALVPVASALDGLPTIRSAVAASATRHAADVGRALREHRTGGKQGGHVPGYRYLVVDELAGISYGSPAVKLGTLATDSLRAVSRVRSYAPEAHEVCARAGHDCWVVKRRSPQDCREVTVCLEKAGDTLLEAREAAVRLVDNML</sequence>
<reference evidence="1" key="1">
    <citation type="submission" date="2020-10" db="EMBL/GenBank/DDBJ databases">
        <title>Unveiling of a novel bifunctional photoreceptor, Dualchrome1, isolated from a cosmopolitan green alga.</title>
        <authorList>
            <person name="Suzuki S."/>
            <person name="Kawachi M."/>
        </authorList>
    </citation>
    <scope>NUCLEOTIDE SEQUENCE</scope>
    <source>
        <strain evidence="1">NIES 2893</strain>
    </source>
</reference>
<evidence type="ECO:0000313" key="2">
    <source>
        <dbReference type="Proteomes" id="UP000660262"/>
    </source>
</evidence>
<comment type="caution">
    <text evidence="1">The sequence shown here is derived from an EMBL/GenBank/DDBJ whole genome shotgun (WGS) entry which is preliminary data.</text>
</comment>